<dbReference type="AlphaFoldDB" id="A0A6S7FDZ4"/>
<organism evidence="3 4">
    <name type="scientific">Paramuricea clavata</name>
    <name type="common">Red gorgonian</name>
    <name type="synonym">Violescent sea-whip</name>
    <dbReference type="NCBI Taxonomy" id="317549"/>
    <lineage>
        <taxon>Eukaryota</taxon>
        <taxon>Metazoa</taxon>
        <taxon>Cnidaria</taxon>
        <taxon>Anthozoa</taxon>
        <taxon>Octocorallia</taxon>
        <taxon>Malacalcyonacea</taxon>
        <taxon>Plexauridae</taxon>
        <taxon>Paramuricea</taxon>
    </lineage>
</organism>
<evidence type="ECO:0000313" key="3">
    <source>
        <dbReference type="EMBL" id="CAB3977495.1"/>
    </source>
</evidence>
<comment type="similarity">
    <text evidence="1">Belongs to the TIP41 family.</text>
</comment>
<name>A0A6S7FDZ4_PARCT</name>
<dbReference type="Pfam" id="PF04176">
    <property type="entry name" value="TIP41"/>
    <property type="match status" value="1"/>
</dbReference>
<dbReference type="OrthoDB" id="10253878at2759"/>
<dbReference type="InterPro" id="IPR007303">
    <property type="entry name" value="TIP41-like"/>
</dbReference>
<dbReference type="GO" id="GO:0031929">
    <property type="term" value="P:TOR signaling"/>
    <property type="evidence" value="ECO:0007669"/>
    <property type="project" value="TreeGrafter"/>
</dbReference>
<protein>
    <recommendedName>
        <fullName evidence="2">TIP41-like protein</fullName>
    </recommendedName>
</protein>
<dbReference type="GO" id="GO:0005829">
    <property type="term" value="C:cytosol"/>
    <property type="evidence" value="ECO:0007669"/>
    <property type="project" value="TreeGrafter"/>
</dbReference>
<comment type="caution">
    <text evidence="3">The sequence shown here is derived from an EMBL/GenBank/DDBJ whole genome shotgun (WGS) entry which is preliminary data.</text>
</comment>
<keyword evidence="4" id="KW-1185">Reference proteome</keyword>
<reference evidence="3" key="1">
    <citation type="submission" date="2020-04" db="EMBL/GenBank/DDBJ databases">
        <authorList>
            <person name="Alioto T."/>
            <person name="Alioto T."/>
            <person name="Gomez Garrido J."/>
        </authorList>
    </citation>
    <scope>NUCLEOTIDE SEQUENCE</scope>
    <source>
        <strain evidence="3">A484AB</strain>
    </source>
</reference>
<evidence type="ECO:0000256" key="2">
    <source>
        <dbReference type="ARBA" id="ARBA00018951"/>
    </source>
</evidence>
<evidence type="ECO:0000256" key="1">
    <source>
        <dbReference type="ARBA" id="ARBA00006658"/>
    </source>
</evidence>
<sequence>MKRSETFNFGPWTVTSVKGTILKADALERFTNELKLPSLPEMVFGDNCLRIEHQAGFGLEFNALDALRLVDSERDLMKVACAEDWQKSRCDSEQSTVVVKPFDWTFTTDYKGSLTGKGDIKFKVIETDETIDIELLKKKEKIYFFEDVILFEDELADNGCALLNVKMRIMQGSFFVLLRFYLRVDGVLVRINDTRIHYQAGNNYFLREYTSRESSASEIKNPFEDAATICDNLGLKFECSEKLVFPETVDVEGPQLATETTESLKTETVNMLRIPRWCDVQPLSEKDIGVIAVTDIPTGSKFGPSHDIPNILVKAKEERRISYALKVSYKNGKVYNSS</sequence>
<proteinExistence type="inferred from homology"/>
<evidence type="ECO:0000313" key="4">
    <source>
        <dbReference type="Proteomes" id="UP001152795"/>
    </source>
</evidence>
<dbReference type="Proteomes" id="UP001152795">
    <property type="component" value="Unassembled WGS sequence"/>
</dbReference>
<dbReference type="EMBL" id="CACRXK020000050">
    <property type="protein sequence ID" value="CAB3977495.1"/>
    <property type="molecule type" value="Genomic_DNA"/>
</dbReference>
<accession>A0A6S7FDZ4</accession>
<dbReference type="PANTHER" id="PTHR21021:SF16">
    <property type="entry name" value="TIP41-LIKE PROTEIN"/>
    <property type="match status" value="1"/>
</dbReference>
<dbReference type="PANTHER" id="PTHR21021">
    <property type="entry name" value="GAF/PUTATIVE CYTOSKELETAL PROTEIN"/>
    <property type="match status" value="1"/>
</dbReference>
<gene>
    <name evidence="3" type="ORF">PACLA_8A014480</name>
</gene>
<feature type="non-terminal residue" evidence="3">
    <location>
        <position position="338"/>
    </location>
</feature>
<dbReference type="InterPro" id="IPR051330">
    <property type="entry name" value="Phosphatase_reg/MetRdx"/>
</dbReference>